<sequence length="123" mass="13494">RVHHGHKQAVKGPESEEGTDGVFCKETSKTKGTTRRELGKESAEDQGGEVGGLESGLRNSPCAIQGLPTPQYKATHEQGGTHHSLYDQGETRDYIVAITTLNGRPVTFRTVEKGHRKEIRGYH</sequence>
<evidence type="ECO:0000256" key="1">
    <source>
        <dbReference type="SAM" id="MobiDB-lite"/>
    </source>
</evidence>
<reference evidence="2" key="1">
    <citation type="journal article" date="2023" name="Mol. Biol. Evol.">
        <title>Third-Generation Sequencing Reveals the Adaptive Role of the Epigenome in Three Deep-Sea Polychaetes.</title>
        <authorList>
            <person name="Perez M."/>
            <person name="Aroh O."/>
            <person name="Sun Y."/>
            <person name="Lan Y."/>
            <person name="Juniper S.K."/>
            <person name="Young C.R."/>
            <person name="Angers B."/>
            <person name="Qian P.Y."/>
        </authorList>
    </citation>
    <scope>NUCLEOTIDE SEQUENCE</scope>
    <source>
        <strain evidence="2">P08H-3</strain>
    </source>
</reference>
<proteinExistence type="predicted"/>
<feature type="compositionally biased region" description="Basic and acidic residues" evidence="1">
    <location>
        <begin position="26"/>
        <end position="43"/>
    </location>
</feature>
<dbReference type="Proteomes" id="UP001208570">
    <property type="component" value="Unassembled WGS sequence"/>
</dbReference>
<evidence type="ECO:0000313" key="2">
    <source>
        <dbReference type="EMBL" id="KAK2152939.1"/>
    </source>
</evidence>
<feature type="region of interest" description="Disordered" evidence="1">
    <location>
        <begin position="1"/>
        <end position="86"/>
    </location>
</feature>
<dbReference type="AlphaFoldDB" id="A0AAD9JH86"/>
<protein>
    <submittedName>
        <fullName evidence="2">Uncharacterized protein</fullName>
    </submittedName>
</protein>
<feature type="non-terminal residue" evidence="2">
    <location>
        <position position="1"/>
    </location>
</feature>
<comment type="caution">
    <text evidence="2">The sequence shown here is derived from an EMBL/GenBank/DDBJ whole genome shotgun (WGS) entry which is preliminary data.</text>
</comment>
<name>A0AAD9JH86_9ANNE</name>
<gene>
    <name evidence="2" type="ORF">LSH36_314g03004</name>
</gene>
<keyword evidence="3" id="KW-1185">Reference proteome</keyword>
<dbReference type="EMBL" id="JAODUP010000314">
    <property type="protein sequence ID" value="KAK2152939.1"/>
    <property type="molecule type" value="Genomic_DNA"/>
</dbReference>
<evidence type="ECO:0000313" key="3">
    <source>
        <dbReference type="Proteomes" id="UP001208570"/>
    </source>
</evidence>
<accession>A0AAD9JH86</accession>
<organism evidence="2 3">
    <name type="scientific">Paralvinella palmiformis</name>
    <dbReference type="NCBI Taxonomy" id="53620"/>
    <lineage>
        <taxon>Eukaryota</taxon>
        <taxon>Metazoa</taxon>
        <taxon>Spiralia</taxon>
        <taxon>Lophotrochozoa</taxon>
        <taxon>Annelida</taxon>
        <taxon>Polychaeta</taxon>
        <taxon>Sedentaria</taxon>
        <taxon>Canalipalpata</taxon>
        <taxon>Terebellida</taxon>
        <taxon>Terebelliformia</taxon>
        <taxon>Alvinellidae</taxon>
        <taxon>Paralvinella</taxon>
    </lineage>
</organism>